<evidence type="ECO:0000256" key="1">
    <source>
        <dbReference type="ARBA" id="ARBA00022723"/>
    </source>
</evidence>
<evidence type="ECO:0000313" key="4">
    <source>
        <dbReference type="Proteomes" id="UP001604282"/>
    </source>
</evidence>
<dbReference type="EMBL" id="JBICZW010000014">
    <property type="protein sequence ID" value="MFG3191598.1"/>
    <property type="molecule type" value="Genomic_DNA"/>
</dbReference>
<comment type="caution">
    <text evidence="3">The sequence shown here is derived from an EMBL/GenBank/DDBJ whole genome shotgun (WGS) entry which is preliminary data.</text>
</comment>
<sequence length="234" mass="23720">MVREVVVVAHGSGLPEAATAVERLAAGVRALTPAPVTVAYLDHRTPSLPDVLAGRPGAVVVPLLLGDGYHRTVDVPAVARRFACVVTPSLAGEHAVSLALYDRLRSAERAAGAPADAVVVAGAGSSRPGGNDGTLAAAERLGLLLPVPVTVAYCSAASPSPEEAVARARAAGFRRVAVAAHLLAPGRFARALAALPDAHAVSAPLADHPRLARLVAARHEAAARLPEAVPLRVA</sequence>
<reference evidence="3 4" key="1">
    <citation type="submission" date="2024-10" db="EMBL/GenBank/DDBJ databases">
        <title>The Natural Products Discovery Center: Release of the First 8490 Sequenced Strains for Exploring Actinobacteria Biosynthetic Diversity.</title>
        <authorList>
            <person name="Kalkreuter E."/>
            <person name="Kautsar S.A."/>
            <person name="Yang D."/>
            <person name="Bader C.D."/>
            <person name="Teijaro C.N."/>
            <person name="Fluegel L."/>
            <person name="Davis C.M."/>
            <person name="Simpson J.R."/>
            <person name="Lauterbach L."/>
            <person name="Steele A.D."/>
            <person name="Gui C."/>
            <person name="Meng S."/>
            <person name="Li G."/>
            <person name="Viehrig K."/>
            <person name="Ye F."/>
            <person name="Su P."/>
            <person name="Kiefer A.F."/>
            <person name="Nichols A."/>
            <person name="Cepeda A.J."/>
            <person name="Yan W."/>
            <person name="Fan B."/>
            <person name="Jiang Y."/>
            <person name="Adhikari A."/>
            <person name="Zheng C.-J."/>
            <person name="Schuster L."/>
            <person name="Cowan T.M."/>
            <person name="Smanski M.J."/>
            <person name="Chevrette M.G."/>
            <person name="De Carvalho L.P.S."/>
            <person name="Shen B."/>
        </authorList>
    </citation>
    <scope>NUCLEOTIDE SEQUENCE [LARGE SCALE GENOMIC DNA]</scope>
    <source>
        <strain evidence="3 4">NPDC048229</strain>
    </source>
</reference>
<evidence type="ECO:0000256" key="2">
    <source>
        <dbReference type="ARBA" id="ARBA00023239"/>
    </source>
</evidence>
<protein>
    <submittedName>
        <fullName evidence="3">Sirohydrochlorin chelatase</fullName>
    </submittedName>
</protein>
<dbReference type="SUPFAM" id="SSF53800">
    <property type="entry name" value="Chelatase"/>
    <property type="match status" value="1"/>
</dbReference>
<accession>A0ABW7C036</accession>
<dbReference type="InterPro" id="IPR002762">
    <property type="entry name" value="CbiX-like"/>
</dbReference>
<name>A0ABW7C036_9ACTN</name>
<dbReference type="CDD" id="cd03416">
    <property type="entry name" value="CbiX_SirB_N"/>
    <property type="match status" value="1"/>
</dbReference>
<keyword evidence="4" id="KW-1185">Reference proteome</keyword>
<proteinExistence type="predicted"/>
<dbReference type="PANTHER" id="PTHR33542:SF5">
    <property type="entry name" value="FERROCHELATASE CHE1"/>
    <property type="match status" value="1"/>
</dbReference>
<keyword evidence="2" id="KW-0456">Lyase</keyword>
<dbReference type="Proteomes" id="UP001604282">
    <property type="component" value="Unassembled WGS sequence"/>
</dbReference>
<keyword evidence="1" id="KW-0479">Metal-binding</keyword>
<gene>
    <name evidence="3" type="ORF">ACGFYS_21965</name>
</gene>
<dbReference type="InterPro" id="IPR050963">
    <property type="entry name" value="Sirohydro_Cobaltochel/CbiX"/>
</dbReference>
<evidence type="ECO:0000313" key="3">
    <source>
        <dbReference type="EMBL" id="MFG3191598.1"/>
    </source>
</evidence>
<dbReference type="PANTHER" id="PTHR33542">
    <property type="entry name" value="SIROHYDROCHLORIN FERROCHELATASE, CHLOROPLASTIC"/>
    <property type="match status" value="1"/>
</dbReference>
<dbReference type="Gene3D" id="3.40.50.1400">
    <property type="match status" value="2"/>
</dbReference>
<organism evidence="3 4">
    <name type="scientific">Streptomyces omiyaensis</name>
    <dbReference type="NCBI Taxonomy" id="68247"/>
    <lineage>
        <taxon>Bacteria</taxon>
        <taxon>Bacillati</taxon>
        <taxon>Actinomycetota</taxon>
        <taxon>Actinomycetes</taxon>
        <taxon>Kitasatosporales</taxon>
        <taxon>Streptomycetaceae</taxon>
        <taxon>Streptomyces</taxon>
    </lineage>
</organism>
<dbReference type="Pfam" id="PF01903">
    <property type="entry name" value="CbiX"/>
    <property type="match status" value="2"/>
</dbReference>
<dbReference type="RefSeq" id="WP_392089099.1">
    <property type="nucleotide sequence ID" value="NZ_JBIBVA010000016.1"/>
</dbReference>